<reference evidence="1 4" key="2">
    <citation type="submission" date="2019-02" db="EMBL/GenBank/DDBJ databases">
        <title>Complete genome sequence of Desulfobacter hydrogenophilus AcRS1.</title>
        <authorList>
            <person name="Marietou A."/>
            <person name="Lund M.B."/>
            <person name="Marshall I.P.G."/>
            <person name="Schreiber L."/>
            <person name="Jorgensen B."/>
        </authorList>
    </citation>
    <scope>NUCLEOTIDE SEQUENCE [LARGE SCALE GENOMIC DNA]</scope>
    <source>
        <strain evidence="1 4">AcRS1</strain>
    </source>
</reference>
<evidence type="ECO:0000313" key="1">
    <source>
        <dbReference type="EMBL" id="QBH13409.1"/>
    </source>
</evidence>
<dbReference type="RefSeq" id="WP_111960348.1">
    <property type="nucleotide sequence ID" value="NZ_CP036313.1"/>
</dbReference>
<dbReference type="Proteomes" id="UP000248798">
    <property type="component" value="Unassembled WGS sequence"/>
</dbReference>
<reference evidence="2 3" key="1">
    <citation type="submission" date="2018-06" db="EMBL/GenBank/DDBJ databases">
        <title>Complete Genome Sequence of Desulfobacter hydrogenophilus (DSM3380).</title>
        <authorList>
            <person name="Marietou A."/>
            <person name="Schreiber L."/>
            <person name="Marshall I."/>
            <person name="Jorgensen B."/>
        </authorList>
    </citation>
    <scope>NUCLEOTIDE SEQUENCE [LARGE SCALE GENOMIC DNA]</scope>
    <source>
        <strain evidence="2 3">DSM 3380</strain>
    </source>
</reference>
<protein>
    <submittedName>
        <fullName evidence="2">Uncharacterized protein</fullName>
    </submittedName>
</protein>
<name>A0A328F6C0_9BACT</name>
<evidence type="ECO:0000313" key="2">
    <source>
        <dbReference type="EMBL" id="RAM00061.1"/>
    </source>
</evidence>
<dbReference type="EMBL" id="CP036313">
    <property type="protein sequence ID" value="QBH13409.1"/>
    <property type="molecule type" value="Genomic_DNA"/>
</dbReference>
<dbReference type="Proteomes" id="UP000293902">
    <property type="component" value="Chromosome"/>
</dbReference>
<keyword evidence="4" id="KW-1185">Reference proteome</keyword>
<dbReference type="AlphaFoldDB" id="A0A328F6C0"/>
<organism evidence="2 3">
    <name type="scientific">Desulfobacter hydrogenophilus</name>
    <dbReference type="NCBI Taxonomy" id="2291"/>
    <lineage>
        <taxon>Bacteria</taxon>
        <taxon>Pseudomonadati</taxon>
        <taxon>Thermodesulfobacteriota</taxon>
        <taxon>Desulfobacteria</taxon>
        <taxon>Desulfobacterales</taxon>
        <taxon>Desulfobacteraceae</taxon>
        <taxon>Desulfobacter</taxon>
    </lineage>
</organism>
<proteinExistence type="predicted"/>
<dbReference type="EMBL" id="QLNI01000068">
    <property type="protein sequence ID" value="RAM00061.1"/>
    <property type="molecule type" value="Genomic_DNA"/>
</dbReference>
<gene>
    <name evidence="2" type="ORF">DO021_21070</name>
    <name evidence="1" type="ORF">EYB58_11035</name>
</gene>
<sequence>MAGGDHFKVSLTDHLGGNLKSGASVADLILTMSLNGLWQRYFLVFVTGILKNIHPQRGWSQEAPKKGA</sequence>
<evidence type="ECO:0000313" key="4">
    <source>
        <dbReference type="Proteomes" id="UP000293902"/>
    </source>
</evidence>
<evidence type="ECO:0000313" key="3">
    <source>
        <dbReference type="Proteomes" id="UP000248798"/>
    </source>
</evidence>
<accession>A0A328F6C0</accession>